<dbReference type="Gene3D" id="3.30.70.1440">
    <property type="entry name" value="Multidrug efflux transporter AcrB pore domain"/>
    <property type="match status" value="1"/>
</dbReference>
<dbReference type="InterPro" id="IPR001036">
    <property type="entry name" value="Acrflvin-R"/>
</dbReference>
<evidence type="ECO:0000313" key="2">
    <source>
        <dbReference type="EMBL" id="TWW08745.1"/>
    </source>
</evidence>
<dbReference type="GO" id="GO:0005886">
    <property type="term" value="C:plasma membrane"/>
    <property type="evidence" value="ECO:0007669"/>
    <property type="project" value="TreeGrafter"/>
</dbReference>
<accession>A0A5C6M3P9</accession>
<dbReference type="Gene3D" id="3.30.70.1430">
    <property type="entry name" value="Multidrug efflux transporter AcrB pore domain"/>
    <property type="match status" value="1"/>
</dbReference>
<dbReference type="GO" id="GO:0042910">
    <property type="term" value="F:xenobiotic transmembrane transporter activity"/>
    <property type="evidence" value="ECO:0007669"/>
    <property type="project" value="TreeGrafter"/>
</dbReference>
<feature type="transmembrane region" description="Helical" evidence="1">
    <location>
        <begin position="449"/>
        <end position="473"/>
    </location>
</feature>
<dbReference type="Pfam" id="PF00873">
    <property type="entry name" value="ACR_tran"/>
    <property type="match status" value="1"/>
</dbReference>
<name>A0A5C6M3P9_9PLAN</name>
<dbReference type="Gene3D" id="3.30.2090.10">
    <property type="entry name" value="Multidrug efflux transporter AcrB TolC docking domain, DN and DC subdomains"/>
    <property type="match status" value="1"/>
</dbReference>
<feature type="transmembrane region" description="Helical" evidence="1">
    <location>
        <begin position="327"/>
        <end position="346"/>
    </location>
</feature>
<comment type="caution">
    <text evidence="2">The sequence shown here is derived from an EMBL/GenBank/DDBJ whole genome shotgun (WGS) entry which is preliminary data.</text>
</comment>
<evidence type="ECO:0000256" key="1">
    <source>
        <dbReference type="SAM" id="Phobius"/>
    </source>
</evidence>
<evidence type="ECO:0000313" key="3">
    <source>
        <dbReference type="Proteomes" id="UP000321083"/>
    </source>
</evidence>
<reference evidence="2 3" key="2">
    <citation type="submission" date="2019-08" db="EMBL/GenBank/DDBJ databases">
        <authorList>
            <person name="Henke P."/>
        </authorList>
    </citation>
    <scope>NUCLEOTIDE SEQUENCE [LARGE SCALE GENOMIC DNA]</scope>
    <source>
        <strain evidence="2">Phe10_nw2017</strain>
    </source>
</reference>
<feature type="transmembrane region" description="Helical" evidence="1">
    <location>
        <begin position="407"/>
        <end position="429"/>
    </location>
</feature>
<proteinExistence type="predicted"/>
<dbReference type="AlphaFoldDB" id="A0A5C6M3P9"/>
<reference evidence="2 3" key="1">
    <citation type="submission" date="2019-08" db="EMBL/GenBank/DDBJ databases">
        <title>100 year-old enigma solved: identification of Planctomyces bekefii, the type genus and species of the phylum Planctomycetes.</title>
        <authorList>
            <person name="Svetlana D.N."/>
            <person name="Overmann J."/>
        </authorList>
    </citation>
    <scope>NUCLEOTIDE SEQUENCE [LARGE SCALE GENOMIC DNA]</scope>
    <source>
        <strain evidence="2">Phe10_nw2017</strain>
    </source>
</reference>
<dbReference type="InterPro" id="IPR027463">
    <property type="entry name" value="AcrB_DN_DC_subdom"/>
</dbReference>
<dbReference type="SUPFAM" id="SSF82714">
    <property type="entry name" value="Multidrug efflux transporter AcrB TolC docking domain, DN and DC subdomains"/>
    <property type="match status" value="1"/>
</dbReference>
<feature type="transmembrane region" description="Helical" evidence="1">
    <location>
        <begin position="303"/>
        <end position="320"/>
    </location>
</feature>
<evidence type="ECO:0008006" key="4">
    <source>
        <dbReference type="Google" id="ProtNLM"/>
    </source>
</evidence>
<dbReference type="SUPFAM" id="SSF82866">
    <property type="entry name" value="Multidrug efflux transporter AcrB transmembrane domain"/>
    <property type="match status" value="1"/>
</dbReference>
<keyword evidence="1" id="KW-0472">Membrane</keyword>
<feature type="transmembrane region" description="Helical" evidence="1">
    <location>
        <begin position="358"/>
        <end position="378"/>
    </location>
</feature>
<gene>
    <name evidence="2" type="ORF">E3A20_21250</name>
</gene>
<protein>
    <recommendedName>
        <fullName evidence="4">Acriflavin resistance protein</fullName>
    </recommendedName>
</protein>
<dbReference type="PANTHER" id="PTHR32063">
    <property type="match status" value="1"/>
</dbReference>
<keyword evidence="3" id="KW-1185">Reference proteome</keyword>
<feature type="non-terminal residue" evidence="2">
    <location>
        <position position="1"/>
    </location>
</feature>
<dbReference type="Gene3D" id="1.20.1640.10">
    <property type="entry name" value="Multidrug efflux transporter AcrB transmembrane domain"/>
    <property type="match status" value="1"/>
</dbReference>
<dbReference type="PANTHER" id="PTHR32063:SF0">
    <property type="entry name" value="SWARMING MOTILITY PROTEIN SWRC"/>
    <property type="match status" value="1"/>
</dbReference>
<keyword evidence="1" id="KW-1133">Transmembrane helix</keyword>
<dbReference type="EMBL" id="SRHE01000522">
    <property type="protein sequence ID" value="TWW08745.1"/>
    <property type="molecule type" value="Genomic_DNA"/>
</dbReference>
<keyword evidence="1" id="KW-0812">Transmembrane</keyword>
<organism evidence="2 3">
    <name type="scientific">Planctomyces bekefii</name>
    <dbReference type="NCBI Taxonomy" id="1653850"/>
    <lineage>
        <taxon>Bacteria</taxon>
        <taxon>Pseudomonadati</taxon>
        <taxon>Planctomycetota</taxon>
        <taxon>Planctomycetia</taxon>
        <taxon>Planctomycetales</taxon>
        <taxon>Planctomycetaceae</taxon>
        <taxon>Planctomyces</taxon>
    </lineage>
</organism>
<sequence length="505" mass="53908">LLPPPGYNIDQMISLGSNIERQLAPYWTGEAAPGSPRINDFFFVARGRMLFLGAKAVDELRAGELIPVLARAAGSQPGVIPIVSQSSLFDSGLTGGRSIDLEITGPDLEELVQEAQKAFGLSMAAFPMTEGNQLRPIPGLDLSSPELHVVPRPEACAELGVTTASLGYAVNALVDGAFAGEYRHEGRNIDLVICGAADFAAHSHDLDNLPIRTPSGQTVRLSAVADVLLSRGPEQVNHSERQRSITIQLTPAPGIPLEAAMVKMNESVQKVLMESPRFQSGLYQMRLAGTADKLADTWYDLKWNLLLALLLSYLLMAALFESFLYPLVVMISVALALVGGLGGLRVMNIFQMQPLDMLTMLGFVILIGTVANNAILIVHQALNYMRDEGMPPVEAVCETVRTRMRPIVMSTLSTVLGMLPLVVPLPIYADGAWVWSVGAGSELYQGLGAVVLGGMVVSTVFTLILIPAGFSLVMDARVQAARIVAAVRGRLRGVSGGRATASGKA</sequence>
<dbReference type="Proteomes" id="UP000321083">
    <property type="component" value="Unassembled WGS sequence"/>
</dbReference>